<evidence type="ECO:0000313" key="11">
    <source>
        <dbReference type="EMBL" id="MCS3919354.1"/>
    </source>
</evidence>
<evidence type="ECO:0000313" key="12">
    <source>
        <dbReference type="Proteomes" id="UP001204798"/>
    </source>
</evidence>
<gene>
    <name evidence="11" type="ORF">M2350_001767</name>
</gene>
<keyword evidence="5" id="KW-0963">Cytoplasm</keyword>
<dbReference type="Proteomes" id="UP001204798">
    <property type="component" value="Unassembled WGS sequence"/>
</dbReference>
<dbReference type="PRINTS" id="PR01003">
    <property type="entry name" value="FLGFLIH"/>
</dbReference>
<evidence type="ECO:0000256" key="1">
    <source>
        <dbReference type="ARBA" id="ARBA00003041"/>
    </source>
</evidence>
<dbReference type="Pfam" id="PF02108">
    <property type="entry name" value="FliH"/>
    <property type="match status" value="1"/>
</dbReference>
<evidence type="ECO:0000256" key="7">
    <source>
        <dbReference type="ARBA" id="ARBA00022927"/>
    </source>
</evidence>
<feature type="compositionally biased region" description="Low complexity" evidence="9">
    <location>
        <begin position="23"/>
        <end position="32"/>
    </location>
</feature>
<comment type="subcellular location">
    <subcellularLocation>
        <location evidence="2">Cytoplasm</location>
    </subcellularLocation>
</comment>
<keyword evidence="12" id="KW-1185">Reference proteome</keyword>
<evidence type="ECO:0000256" key="2">
    <source>
        <dbReference type="ARBA" id="ARBA00004496"/>
    </source>
</evidence>
<dbReference type="SUPFAM" id="SSF160527">
    <property type="entry name" value="V-type ATPase subunit E-like"/>
    <property type="match status" value="1"/>
</dbReference>
<comment type="caution">
    <text evidence="11">The sequence shown here is derived from an EMBL/GenBank/DDBJ whole genome shotgun (WGS) entry which is preliminary data.</text>
</comment>
<proteinExistence type="inferred from homology"/>
<evidence type="ECO:0000256" key="5">
    <source>
        <dbReference type="ARBA" id="ARBA00022490"/>
    </source>
</evidence>
<evidence type="ECO:0000256" key="9">
    <source>
        <dbReference type="SAM" id="MobiDB-lite"/>
    </source>
</evidence>
<keyword evidence="11" id="KW-0966">Cell projection</keyword>
<keyword evidence="8" id="KW-1006">Bacterial flagellum protein export</keyword>
<dbReference type="EMBL" id="JANUCP010000003">
    <property type="protein sequence ID" value="MCS3919354.1"/>
    <property type="molecule type" value="Genomic_DNA"/>
</dbReference>
<name>A0ABT2EN23_9BACT</name>
<evidence type="ECO:0000256" key="8">
    <source>
        <dbReference type="ARBA" id="ARBA00023225"/>
    </source>
</evidence>
<feature type="region of interest" description="Disordered" evidence="9">
    <location>
        <begin position="1"/>
        <end position="47"/>
    </location>
</feature>
<dbReference type="InterPro" id="IPR000563">
    <property type="entry name" value="Flag_FliH"/>
</dbReference>
<feature type="domain" description="Flagellar assembly protein FliH/Type III secretion system HrpE" evidence="10">
    <location>
        <begin position="128"/>
        <end position="249"/>
    </location>
</feature>
<evidence type="ECO:0000256" key="3">
    <source>
        <dbReference type="ARBA" id="ARBA00006602"/>
    </source>
</evidence>
<organism evidence="11 12">
    <name type="scientific">Candidatus Fervidibacter sacchari</name>
    <dbReference type="NCBI Taxonomy" id="1448929"/>
    <lineage>
        <taxon>Bacteria</taxon>
        <taxon>Candidatus Fervidibacterota</taxon>
        <taxon>Candidatus Fervidibacter</taxon>
    </lineage>
</organism>
<evidence type="ECO:0000259" key="10">
    <source>
        <dbReference type="Pfam" id="PF02108"/>
    </source>
</evidence>
<keyword evidence="7" id="KW-0653">Protein transport</keyword>
<sequence length="257" mass="28430">MPVLHQPLYIPKPVPWDEPETNSPPANCNPPSSEEDKSFQPDMPINQSGLVQMDYCQSPERRSNSDLSVQALLTQSTRTQSERAIAEAYQTGYQDGFAAGKQEGYQQGLAEAEQRFREQIERLHDYAHARLQAITEAIRNELRSFFTRAEEAVTQLAIEIAKKVIETEVKTNPEVVRNAVSQALNQLKGANITVRINPADFSLLGGDLSLVNLGEGVSVRFVPDETVEQGGVIAESEQGFVDLQPSTKLALLHSEVL</sequence>
<keyword evidence="11" id="KW-0282">Flagellum</keyword>
<protein>
    <submittedName>
        <fullName evidence="11">Flagellar biosynthesis/type III secretory pathway protein FliH</fullName>
    </submittedName>
</protein>
<evidence type="ECO:0000256" key="6">
    <source>
        <dbReference type="ARBA" id="ARBA00022795"/>
    </source>
</evidence>
<keyword evidence="11" id="KW-0969">Cilium</keyword>
<dbReference type="InterPro" id="IPR018035">
    <property type="entry name" value="Flagellar_FliH/T3SS_HrpE"/>
</dbReference>
<keyword evidence="6" id="KW-1005">Bacterial flagellum biogenesis</keyword>
<keyword evidence="4" id="KW-0813">Transport</keyword>
<reference evidence="11 12" key="1">
    <citation type="submission" date="2022-08" db="EMBL/GenBank/DDBJ databases">
        <title>Bacterial and archaeal communities from various locations to study Microbial Dark Matter (Phase II).</title>
        <authorList>
            <person name="Stepanauskas R."/>
        </authorList>
    </citation>
    <scope>NUCLEOTIDE SEQUENCE [LARGE SCALE GENOMIC DNA]</scope>
    <source>
        <strain evidence="11 12">PD1</strain>
    </source>
</reference>
<comment type="similarity">
    <text evidence="3">Belongs to the FliH family.</text>
</comment>
<dbReference type="InterPro" id="IPR051472">
    <property type="entry name" value="T3SS_Stator/FliH"/>
</dbReference>
<comment type="function">
    <text evidence="1">Needed for flagellar regrowth and assembly.</text>
</comment>
<evidence type="ECO:0000256" key="4">
    <source>
        <dbReference type="ARBA" id="ARBA00022448"/>
    </source>
</evidence>
<dbReference type="PANTHER" id="PTHR34982:SF1">
    <property type="entry name" value="FLAGELLAR ASSEMBLY PROTEIN FLIH"/>
    <property type="match status" value="1"/>
</dbReference>
<dbReference type="PANTHER" id="PTHR34982">
    <property type="entry name" value="YOP PROTEINS TRANSLOCATION PROTEIN L"/>
    <property type="match status" value="1"/>
</dbReference>
<accession>A0ABT2EN23</accession>
<dbReference type="RefSeq" id="WP_259095704.1">
    <property type="nucleotide sequence ID" value="NZ_CP130454.1"/>
</dbReference>